<evidence type="ECO:0000313" key="3">
    <source>
        <dbReference type="Proteomes" id="UP000187203"/>
    </source>
</evidence>
<proteinExistence type="predicted"/>
<comment type="caution">
    <text evidence="2">The sequence shown here is derived from an EMBL/GenBank/DDBJ whole genome shotgun (WGS) entry which is preliminary data.</text>
</comment>
<evidence type="ECO:0000256" key="1">
    <source>
        <dbReference type="SAM" id="MobiDB-lite"/>
    </source>
</evidence>
<organism evidence="2 3">
    <name type="scientific">Corchorus olitorius</name>
    <dbReference type="NCBI Taxonomy" id="93759"/>
    <lineage>
        <taxon>Eukaryota</taxon>
        <taxon>Viridiplantae</taxon>
        <taxon>Streptophyta</taxon>
        <taxon>Embryophyta</taxon>
        <taxon>Tracheophyta</taxon>
        <taxon>Spermatophyta</taxon>
        <taxon>Magnoliopsida</taxon>
        <taxon>eudicotyledons</taxon>
        <taxon>Gunneridae</taxon>
        <taxon>Pentapetalae</taxon>
        <taxon>rosids</taxon>
        <taxon>malvids</taxon>
        <taxon>Malvales</taxon>
        <taxon>Malvaceae</taxon>
        <taxon>Grewioideae</taxon>
        <taxon>Apeibeae</taxon>
        <taxon>Corchorus</taxon>
    </lineage>
</organism>
<accession>A0A1R3KQI9</accession>
<evidence type="ECO:0000313" key="2">
    <source>
        <dbReference type="EMBL" id="OMP09340.1"/>
    </source>
</evidence>
<dbReference type="AlphaFoldDB" id="A0A1R3KQI9"/>
<reference evidence="3" key="1">
    <citation type="submission" date="2013-09" db="EMBL/GenBank/DDBJ databases">
        <title>Corchorus olitorius genome sequencing.</title>
        <authorList>
            <person name="Alam M."/>
            <person name="Haque M.S."/>
            <person name="Islam M.S."/>
            <person name="Emdad E.M."/>
            <person name="Islam M.M."/>
            <person name="Ahmed B."/>
            <person name="Halim A."/>
            <person name="Hossen Q.M.M."/>
            <person name="Hossain M.Z."/>
            <person name="Ahmed R."/>
            <person name="Khan M.M."/>
            <person name="Islam R."/>
            <person name="Rashid M.M."/>
            <person name="Khan S.A."/>
            <person name="Rahman M.S."/>
            <person name="Alam M."/>
            <person name="Yahiya A.S."/>
            <person name="Khan M.S."/>
            <person name="Azam M.S."/>
            <person name="Haque T."/>
            <person name="Lashkar M.Z.H."/>
            <person name="Akhand A.I."/>
            <person name="Morshed G."/>
            <person name="Roy S."/>
            <person name="Uddin K.S."/>
            <person name="Rabeya T."/>
            <person name="Hossain A.S."/>
            <person name="Chowdhury A."/>
            <person name="Snigdha A.R."/>
            <person name="Mortoza M.S."/>
            <person name="Matin S.A."/>
            <person name="Hoque S.M.E."/>
            <person name="Islam M.K."/>
            <person name="Roy D.K."/>
            <person name="Haider R."/>
            <person name="Moosa M.M."/>
            <person name="Elias S.M."/>
            <person name="Hasan A.M."/>
            <person name="Jahan S."/>
            <person name="Shafiuddin M."/>
            <person name="Mahmood N."/>
            <person name="Shommy N.S."/>
        </authorList>
    </citation>
    <scope>NUCLEOTIDE SEQUENCE [LARGE SCALE GENOMIC DNA]</scope>
    <source>
        <strain evidence="3">cv. O-4</strain>
    </source>
</reference>
<feature type="region of interest" description="Disordered" evidence="1">
    <location>
        <begin position="70"/>
        <end position="96"/>
    </location>
</feature>
<dbReference type="EMBL" id="AWUE01012371">
    <property type="protein sequence ID" value="OMP09340.1"/>
    <property type="molecule type" value="Genomic_DNA"/>
</dbReference>
<dbReference type="Proteomes" id="UP000187203">
    <property type="component" value="Unassembled WGS sequence"/>
</dbReference>
<name>A0A1R3KQI9_9ROSI</name>
<gene>
    <name evidence="2" type="ORF">COLO4_05568</name>
</gene>
<sequence>MFEFVKEGGLGLRESLVEGCVQERSHLRESGIQNLDGSSPPAAAVPPMNPDFLFGLDKVNLSDSVPPPVTNEACFEGRDGGIGGPPRDRRSRCVSV</sequence>
<keyword evidence="3" id="KW-1185">Reference proteome</keyword>
<protein>
    <submittedName>
        <fullName evidence="2">Uncharacterized protein</fullName>
    </submittedName>
</protein>